<feature type="region of interest" description="Disordered" evidence="1">
    <location>
        <begin position="60"/>
        <end position="154"/>
    </location>
</feature>
<dbReference type="Proteomes" id="UP000007799">
    <property type="component" value="Unassembled WGS sequence"/>
</dbReference>
<feature type="compositionally biased region" description="Basic and acidic residues" evidence="1">
    <location>
        <begin position="128"/>
        <end position="142"/>
    </location>
</feature>
<feature type="compositionally biased region" description="Low complexity" evidence="1">
    <location>
        <begin position="78"/>
        <end position="109"/>
    </location>
</feature>
<gene>
    <name evidence="2" type="ORF">PTSG_04198</name>
</gene>
<dbReference type="AlphaFoldDB" id="F2U6V8"/>
<dbReference type="KEGG" id="sre:PTSG_04198"/>
<name>F2U6V8_SALR5</name>
<keyword evidence="3" id="KW-1185">Reference proteome</keyword>
<dbReference type="RefSeq" id="XP_004995094.1">
    <property type="nucleotide sequence ID" value="XM_004995037.1"/>
</dbReference>
<organism evidence="3">
    <name type="scientific">Salpingoeca rosetta (strain ATCC 50818 / BSB-021)</name>
    <dbReference type="NCBI Taxonomy" id="946362"/>
    <lineage>
        <taxon>Eukaryota</taxon>
        <taxon>Choanoflagellata</taxon>
        <taxon>Craspedida</taxon>
        <taxon>Salpingoecidae</taxon>
        <taxon>Salpingoeca</taxon>
    </lineage>
</organism>
<reference evidence="2" key="1">
    <citation type="submission" date="2009-08" db="EMBL/GenBank/DDBJ databases">
        <title>Annotation of Salpingoeca rosetta.</title>
        <authorList>
            <consortium name="The Broad Institute Genome Sequencing Platform"/>
            <person name="Russ C."/>
            <person name="Cuomo C."/>
            <person name="Burger G."/>
            <person name="Gray M.W."/>
            <person name="Holland P.W.H."/>
            <person name="King N."/>
            <person name="Lang F.B.F."/>
            <person name="Roger A.J."/>
            <person name="Ruiz-Trillo I."/>
            <person name="Young S.K."/>
            <person name="Zeng Q."/>
            <person name="Gargeya S."/>
            <person name="Alvarado L."/>
            <person name="Berlin A."/>
            <person name="Chapman S.B."/>
            <person name="Chen Z."/>
            <person name="Freedman E."/>
            <person name="Gellesch M."/>
            <person name="Goldberg J."/>
            <person name="Griggs A."/>
            <person name="Gujja S."/>
            <person name="Heilman E."/>
            <person name="Heiman D."/>
            <person name="Howarth C."/>
            <person name="Mehta T."/>
            <person name="Neiman D."/>
            <person name="Pearson M."/>
            <person name="Roberts A."/>
            <person name="Saif S."/>
            <person name="Shea T."/>
            <person name="Shenoy N."/>
            <person name="Sisk P."/>
            <person name="Stolte C."/>
            <person name="Sykes S."/>
            <person name="White J."/>
            <person name="Yandava C."/>
            <person name="Haas B."/>
            <person name="Nusbaum C."/>
            <person name="Birren B."/>
        </authorList>
    </citation>
    <scope>NUCLEOTIDE SEQUENCE [LARGE SCALE GENOMIC DNA]</scope>
    <source>
        <strain evidence="2">ATCC 50818</strain>
    </source>
</reference>
<accession>F2U6V8</accession>
<evidence type="ECO:0000256" key="1">
    <source>
        <dbReference type="SAM" id="MobiDB-lite"/>
    </source>
</evidence>
<evidence type="ECO:0000313" key="2">
    <source>
        <dbReference type="EMBL" id="EGD83590.1"/>
    </source>
</evidence>
<dbReference type="GeneID" id="16075674"/>
<proteinExistence type="predicted"/>
<dbReference type="InParanoid" id="F2U6V8"/>
<dbReference type="EMBL" id="GL832963">
    <property type="protein sequence ID" value="EGD83590.1"/>
    <property type="molecule type" value="Genomic_DNA"/>
</dbReference>
<protein>
    <submittedName>
        <fullName evidence="2">Uncharacterized protein</fullName>
    </submittedName>
</protein>
<evidence type="ECO:0000313" key="3">
    <source>
        <dbReference type="Proteomes" id="UP000007799"/>
    </source>
</evidence>
<sequence>MAKSTCSNHHNHHHHHHLETISGWQYCRSGEYACTSVFGLVVLIDRLPLTHDHDHERFPSVAATATTAGMDAQHEQRASTSSATPHSNTAHSTSSSSSTSTSAASAGASRGVGDGTTSHGVAGFNRTHVYDTERGGHGDGRADVFGGLNDSSTA</sequence>